<gene>
    <name evidence="1" type="ORF">BK663_10615</name>
</gene>
<accession>A0A423IQD6</accession>
<dbReference type="InterPro" id="IPR007817">
    <property type="entry name" value="Isocyanide_synthase_DIT1"/>
</dbReference>
<dbReference type="EMBL" id="MOBN01000019">
    <property type="protein sequence ID" value="RON27675.1"/>
    <property type="molecule type" value="Genomic_DNA"/>
</dbReference>
<dbReference type="PANTHER" id="PTHR37285:SF5">
    <property type="entry name" value="SPORE WALL MATURATION PROTEIN DIT1"/>
    <property type="match status" value="1"/>
</dbReference>
<dbReference type="InterPro" id="IPR017133">
    <property type="entry name" value="PvcA"/>
</dbReference>
<evidence type="ECO:0000313" key="2">
    <source>
        <dbReference type="Proteomes" id="UP000284168"/>
    </source>
</evidence>
<organism evidence="1 2">
    <name type="scientific">Pseudomonas lini</name>
    <dbReference type="NCBI Taxonomy" id="163011"/>
    <lineage>
        <taxon>Bacteria</taxon>
        <taxon>Pseudomonadati</taxon>
        <taxon>Pseudomonadota</taxon>
        <taxon>Gammaproteobacteria</taxon>
        <taxon>Pseudomonadales</taxon>
        <taxon>Pseudomonadaceae</taxon>
        <taxon>Pseudomonas</taxon>
    </lineage>
</organism>
<dbReference type="PIRSF" id="PIRSF037196">
    <property type="entry name" value="Pyoverdine_chromoph_PvcA"/>
    <property type="match status" value="1"/>
</dbReference>
<proteinExistence type="predicted"/>
<dbReference type="Proteomes" id="UP000284168">
    <property type="component" value="Unassembled WGS sequence"/>
</dbReference>
<name>A0A423IQD6_9PSED</name>
<sequence length="339" mass="38968">MDSNTDHHLPVASSLPLPEHEQIARSILRIIYRQRRLTEEHDRCLMFPCKVCLQLHIHKIVTSMEQGAPIRFILPAFPAKSPNLSKVLGSAPDLGEHLSLQQLNELCLKITAVYPPGANIIICSDGRAFSDCVGVSDEEVTRYGQAIRHILDEHRLDNIQLFNLEDYFNSYNFERIRQQLVERYGRPLEALKAAVKTDPETANLFNGIHRFMFTDLKFRKPDCSKNKLKEESKALAYQVIIRSNAWSALVEEVFPEAIRLSIHPQPPHSKKIGIKLMECDNIWRTPWHGAVLDDGQKYRLMSRADIEKLPVNLVYQNGRPFYYVLRRYANAQPAQATED</sequence>
<dbReference type="AlphaFoldDB" id="A0A423IQD6"/>
<evidence type="ECO:0000313" key="1">
    <source>
        <dbReference type="EMBL" id="RON27675.1"/>
    </source>
</evidence>
<reference evidence="1 2" key="1">
    <citation type="submission" date="2016-10" db="EMBL/GenBank/DDBJ databases">
        <title>Comparative genome analysis of multiple Pseudomonas spp. focuses on biocontrol and plant growth promoting traits.</title>
        <authorList>
            <person name="Tao X.-Y."/>
            <person name="Taylor C.G."/>
        </authorList>
    </citation>
    <scope>NUCLEOTIDE SEQUENCE [LARGE SCALE GENOMIC DNA]</scope>
    <source>
        <strain evidence="1 2">48C10</strain>
    </source>
</reference>
<protein>
    <submittedName>
        <fullName evidence="1">Pyoverdine/dityrosine biosynthesis protein</fullName>
    </submittedName>
</protein>
<dbReference type="Gene3D" id="3.30.60.140">
    <property type="match status" value="1"/>
</dbReference>
<dbReference type="RefSeq" id="WP_123720406.1">
    <property type="nucleotide sequence ID" value="NZ_MOBN01000019.1"/>
</dbReference>
<dbReference type="PANTHER" id="PTHR37285">
    <property type="entry name" value="SPORE WALL MATURATION PROTEIN DIT1"/>
    <property type="match status" value="1"/>
</dbReference>
<comment type="caution">
    <text evidence="1">The sequence shown here is derived from an EMBL/GenBank/DDBJ whole genome shotgun (WGS) entry which is preliminary data.</text>
</comment>
<dbReference type="Pfam" id="PF05141">
    <property type="entry name" value="DIT1_PvcA"/>
    <property type="match status" value="1"/>
</dbReference>